<proteinExistence type="predicted"/>
<reference evidence="1 2" key="1">
    <citation type="submission" date="2020-08" db="EMBL/GenBank/DDBJ databases">
        <title>Genomic Encyclopedia of Type Strains, Phase IV (KMG-V): Genome sequencing to study the core and pangenomes of soil and plant-associated prokaryotes.</title>
        <authorList>
            <person name="Whitman W."/>
        </authorList>
    </citation>
    <scope>NUCLEOTIDE SEQUENCE [LARGE SCALE GENOMIC DNA]</scope>
    <source>
        <strain evidence="1 2">MP7CTX6</strain>
    </source>
</reference>
<evidence type="ECO:0008006" key="3">
    <source>
        <dbReference type="Google" id="ProtNLM"/>
    </source>
</evidence>
<evidence type="ECO:0000313" key="1">
    <source>
        <dbReference type="EMBL" id="MBB5621599.1"/>
    </source>
</evidence>
<comment type="caution">
    <text evidence="1">The sequence shown here is derived from an EMBL/GenBank/DDBJ whole genome shotgun (WGS) entry which is preliminary data.</text>
</comment>
<dbReference type="AlphaFoldDB" id="A0A7W8YTN9"/>
<gene>
    <name evidence="1" type="ORF">HDE69_002660</name>
</gene>
<sequence length="181" mass="18877">MSQAVTGIESIEFAPIGANGKMPTTGWVKVVDIEEDSVSFNVPPLTTVKVRVEDKGGVRFVLPGDTDGAAFAVKSLDIAGEKAVLFMGGDWDPITQEYNYPASPGVLYLAVRFTSTPFQGKKFQLSIPVAAGSGGIANNLSKKGFVALSYTGEATTPADATGKALSPWGYKFIDVPAVAGA</sequence>
<evidence type="ECO:0000313" key="2">
    <source>
        <dbReference type="Proteomes" id="UP000537718"/>
    </source>
</evidence>
<protein>
    <recommendedName>
        <fullName evidence="3">Phage tail protein</fullName>
    </recommendedName>
</protein>
<name>A0A7W8YTN9_9SPHI</name>
<organism evidence="1 2">
    <name type="scientific">Pedobacter cryoconitis</name>
    <dbReference type="NCBI Taxonomy" id="188932"/>
    <lineage>
        <taxon>Bacteria</taxon>
        <taxon>Pseudomonadati</taxon>
        <taxon>Bacteroidota</taxon>
        <taxon>Sphingobacteriia</taxon>
        <taxon>Sphingobacteriales</taxon>
        <taxon>Sphingobacteriaceae</taxon>
        <taxon>Pedobacter</taxon>
    </lineage>
</organism>
<accession>A0A7W8YTN9</accession>
<dbReference type="RefSeq" id="WP_183867553.1">
    <property type="nucleotide sequence ID" value="NZ_JACHCF010000005.1"/>
</dbReference>
<dbReference type="EMBL" id="JACHCF010000005">
    <property type="protein sequence ID" value="MBB5621599.1"/>
    <property type="molecule type" value="Genomic_DNA"/>
</dbReference>
<dbReference type="Proteomes" id="UP000537718">
    <property type="component" value="Unassembled WGS sequence"/>
</dbReference>